<accession>A0AA39WNI9</accession>
<feature type="compositionally biased region" description="Pro residues" evidence="1">
    <location>
        <begin position="204"/>
        <end position="222"/>
    </location>
</feature>
<reference evidence="2" key="1">
    <citation type="submission" date="2023-06" db="EMBL/GenBank/DDBJ databases">
        <title>Multi-omics analyses reveal the molecular pathogenesis toolkit of Lasiodiplodia hormozganensis, a cross-kingdom pathogen.</title>
        <authorList>
            <person name="Felix C."/>
            <person name="Meneses R."/>
            <person name="Goncalves M.F.M."/>
            <person name="Tilleman L."/>
            <person name="Duarte A.S."/>
            <person name="Jorrin-Novo J.V."/>
            <person name="Van De Peer Y."/>
            <person name="Deforce D."/>
            <person name="Van Nieuwerburgh F."/>
            <person name="Esteves A.C."/>
            <person name="Alves A."/>
        </authorList>
    </citation>
    <scope>NUCLEOTIDE SEQUENCE</scope>
    <source>
        <strain evidence="2">CBS 339.90</strain>
    </source>
</reference>
<feature type="compositionally biased region" description="Gly residues" evidence="1">
    <location>
        <begin position="321"/>
        <end position="330"/>
    </location>
</feature>
<protein>
    <submittedName>
        <fullName evidence="2">Uncharacterized protein</fullName>
    </submittedName>
</protein>
<feature type="compositionally biased region" description="Low complexity" evidence="1">
    <location>
        <begin position="50"/>
        <end position="63"/>
    </location>
</feature>
<keyword evidence="3" id="KW-1185">Reference proteome</keyword>
<feature type="region of interest" description="Disordered" evidence="1">
    <location>
        <begin position="1"/>
        <end position="113"/>
    </location>
</feature>
<comment type="caution">
    <text evidence="2">The sequence shown here is derived from an EMBL/GenBank/DDBJ whole genome shotgun (WGS) entry which is preliminary data.</text>
</comment>
<dbReference type="EMBL" id="JAUJDW010000183">
    <property type="protein sequence ID" value="KAK0618631.1"/>
    <property type="molecule type" value="Genomic_DNA"/>
</dbReference>
<evidence type="ECO:0000313" key="3">
    <source>
        <dbReference type="Proteomes" id="UP001175001"/>
    </source>
</evidence>
<feature type="compositionally biased region" description="Pro residues" evidence="1">
    <location>
        <begin position="257"/>
        <end position="271"/>
    </location>
</feature>
<feature type="compositionally biased region" description="Low complexity" evidence="1">
    <location>
        <begin position="1"/>
        <end position="15"/>
    </location>
</feature>
<sequence>MAPRSSSTSPTKKSAAGGHKKNSSTSSNSSKITLPRKSIPAPLTRLKFIPQRTATAARQQRPASLAQAGPSRTTSIRMSPSPSKLVPAGAVAPAAATTSSSNPSAAGPLSPEGAAGLRQLRILNASTVDLPGTAGSPDAAAAPASAAATATSAPAERSPPPSRLPLAIVPPSRKPVPPTRNPARPPPVINQISPMGTTTTFIFPAPPTHPVPPVRPPLPPPSTTSSKLPRVRGVSPPSPSTTSSSKLPRVRRGISPPSSPPKFAPPPPHLPPAAYIPAGARRGVSAPIRFLAGSDAGSLLAPPAVNGRGRARARGMPAPPGRGGGHGGRGMPPRLPIPNFSRPLWRIRGGAWPQRSSSMPVASAGPIGVAFSQSLPGRLSALPEAGLVPFQQLGEEEKEEKKEEGEEGAAWPLADKPLPPLPKKDN</sequence>
<dbReference type="AlphaFoldDB" id="A0AA39WNI9"/>
<feature type="compositionally biased region" description="Low complexity" evidence="1">
    <location>
        <begin position="86"/>
        <end position="108"/>
    </location>
</feature>
<dbReference type="PRINTS" id="PR01217">
    <property type="entry name" value="PRICHEXTENSN"/>
</dbReference>
<feature type="compositionally biased region" description="Low complexity" evidence="1">
    <location>
        <begin position="131"/>
        <end position="156"/>
    </location>
</feature>
<feature type="region of interest" description="Disordered" evidence="1">
    <location>
        <begin position="296"/>
        <end position="342"/>
    </location>
</feature>
<feature type="compositionally biased region" description="Polar residues" evidence="1">
    <location>
        <begin position="70"/>
        <end position="82"/>
    </location>
</feature>
<evidence type="ECO:0000313" key="2">
    <source>
        <dbReference type="EMBL" id="KAK0618631.1"/>
    </source>
</evidence>
<proteinExistence type="predicted"/>
<name>A0AA39WNI9_9PEZI</name>
<gene>
    <name evidence="2" type="ORF">DIS24_g11692</name>
</gene>
<evidence type="ECO:0000256" key="1">
    <source>
        <dbReference type="SAM" id="MobiDB-lite"/>
    </source>
</evidence>
<feature type="region of interest" description="Disordered" evidence="1">
    <location>
        <begin position="128"/>
        <end position="276"/>
    </location>
</feature>
<feature type="compositionally biased region" description="Pro residues" evidence="1">
    <location>
        <begin position="417"/>
        <end position="426"/>
    </location>
</feature>
<feature type="region of interest" description="Disordered" evidence="1">
    <location>
        <begin position="386"/>
        <end position="426"/>
    </location>
</feature>
<organism evidence="2 3">
    <name type="scientific">Lasiodiplodia hormozganensis</name>
    <dbReference type="NCBI Taxonomy" id="869390"/>
    <lineage>
        <taxon>Eukaryota</taxon>
        <taxon>Fungi</taxon>
        <taxon>Dikarya</taxon>
        <taxon>Ascomycota</taxon>
        <taxon>Pezizomycotina</taxon>
        <taxon>Dothideomycetes</taxon>
        <taxon>Dothideomycetes incertae sedis</taxon>
        <taxon>Botryosphaeriales</taxon>
        <taxon>Botryosphaeriaceae</taxon>
        <taxon>Lasiodiplodia</taxon>
    </lineage>
</organism>
<feature type="compositionally biased region" description="Pro residues" evidence="1">
    <location>
        <begin position="172"/>
        <end position="188"/>
    </location>
</feature>
<dbReference type="Proteomes" id="UP001175001">
    <property type="component" value="Unassembled WGS sequence"/>
</dbReference>